<keyword evidence="1" id="KW-0472">Membrane</keyword>
<name>A0A098RXF1_9BACT</name>
<comment type="caution">
    <text evidence="3">The sequence shown here is derived from an EMBL/GenBank/DDBJ whole genome shotgun (WGS) entry which is preliminary data.</text>
</comment>
<dbReference type="SUPFAM" id="SSF49464">
    <property type="entry name" value="Carboxypeptidase regulatory domain-like"/>
    <property type="match status" value="1"/>
</dbReference>
<proteinExistence type="predicted"/>
<feature type="domain" description="BPL/LPL catalytic" evidence="2">
    <location>
        <begin position="1"/>
        <end position="83"/>
    </location>
</feature>
<organism evidence="3 4">
    <name type="scientific">Phaeodactylibacter xiamenensis</name>
    <dbReference type="NCBI Taxonomy" id="1524460"/>
    <lineage>
        <taxon>Bacteria</taxon>
        <taxon>Pseudomonadati</taxon>
        <taxon>Bacteroidota</taxon>
        <taxon>Saprospiria</taxon>
        <taxon>Saprospirales</taxon>
        <taxon>Haliscomenobacteraceae</taxon>
        <taxon>Phaeodactylibacter</taxon>
    </lineage>
</organism>
<dbReference type="RefSeq" id="WP_044230218.1">
    <property type="nucleotide sequence ID" value="NZ_JPOS01000112.1"/>
</dbReference>
<accession>A0A098RXF1</accession>
<dbReference type="PROSITE" id="PS51733">
    <property type="entry name" value="BPL_LPL_CATALYTIC"/>
    <property type="match status" value="1"/>
</dbReference>
<evidence type="ECO:0000259" key="2">
    <source>
        <dbReference type="PROSITE" id="PS51733"/>
    </source>
</evidence>
<evidence type="ECO:0000313" key="4">
    <source>
        <dbReference type="Proteomes" id="UP000029736"/>
    </source>
</evidence>
<dbReference type="Proteomes" id="UP000029736">
    <property type="component" value="Unassembled WGS sequence"/>
</dbReference>
<dbReference type="InterPro" id="IPR004143">
    <property type="entry name" value="BPL_LPL_catalytic"/>
</dbReference>
<dbReference type="AlphaFoldDB" id="A0A098RXF1"/>
<keyword evidence="1" id="KW-1133">Transmembrane helix</keyword>
<protein>
    <recommendedName>
        <fullName evidence="2">BPL/LPL catalytic domain-containing protein</fullName>
    </recommendedName>
</protein>
<feature type="transmembrane region" description="Helical" evidence="1">
    <location>
        <begin position="22"/>
        <end position="40"/>
    </location>
</feature>
<sequence length="167" mass="18734">MNNNGKEAKKNSIWLEYTLKTISGILVIVVVAVILHKLGINKDGEPTKKEEIVKPIEKTEPTDTKEVKTEDVKNSSVVLNPTTEDERPNLVFELSGIILDYENNDVVGGAKVFYGDKIMTTNPDGTFKISTPSKEGKKIRILKEGYAEYTDYITPPHDNLTIKIRKK</sequence>
<evidence type="ECO:0000256" key="1">
    <source>
        <dbReference type="SAM" id="Phobius"/>
    </source>
</evidence>
<dbReference type="STRING" id="1524460.IX84_31440"/>
<keyword evidence="4" id="KW-1185">Reference proteome</keyword>
<dbReference type="EMBL" id="JPOS01000112">
    <property type="protein sequence ID" value="KGE84839.1"/>
    <property type="molecule type" value="Genomic_DNA"/>
</dbReference>
<keyword evidence="1" id="KW-0812">Transmembrane</keyword>
<gene>
    <name evidence="3" type="ORF">IX84_31440</name>
</gene>
<reference evidence="3 4" key="1">
    <citation type="journal article" date="2014" name="Int. J. Syst. Evol. Microbiol.">
        <title>Phaeodactylibacter xiamenensis gen. nov., sp. nov., a member of the family Saprospiraceae isolated from the marine alga Phaeodactylum tricornutum.</title>
        <authorList>
            <person name="Chen Z.Jr."/>
            <person name="Lei X."/>
            <person name="Lai Q."/>
            <person name="Li Y."/>
            <person name="Zhang B."/>
            <person name="Zhang J."/>
            <person name="Zhang H."/>
            <person name="Yang L."/>
            <person name="Zheng W."/>
            <person name="Tian Y."/>
            <person name="Yu Z."/>
            <person name="Xu H.Jr."/>
            <person name="Zheng T."/>
        </authorList>
    </citation>
    <scope>NUCLEOTIDE SEQUENCE [LARGE SCALE GENOMIC DNA]</scope>
    <source>
        <strain evidence="3 4">KD52</strain>
    </source>
</reference>
<evidence type="ECO:0000313" key="3">
    <source>
        <dbReference type="EMBL" id="KGE84839.1"/>
    </source>
</evidence>
<dbReference type="InterPro" id="IPR008969">
    <property type="entry name" value="CarboxyPept-like_regulatory"/>
</dbReference>